<protein>
    <recommendedName>
        <fullName evidence="3">MBL fold metallo-hydrolase</fullName>
    </recommendedName>
</protein>
<accession>A0ABU9EXA0</accession>
<sequence>MHNISIIRVLDEDTFFIDAGLNAQIQSQQFIEVLNPKHAYKNLAQVIDVYEDYAICRKLGDKRIFFGDIVKPRLIEK</sequence>
<keyword evidence="2" id="KW-1185">Reference proteome</keyword>
<dbReference type="EMBL" id="JBBWSC010000004">
    <property type="protein sequence ID" value="MEL0538119.1"/>
    <property type="molecule type" value="Genomic_DNA"/>
</dbReference>
<evidence type="ECO:0000313" key="2">
    <source>
        <dbReference type="Proteomes" id="UP001380601"/>
    </source>
</evidence>
<gene>
    <name evidence="1" type="ORF">AADA34_05140</name>
</gene>
<proteinExistence type="predicted"/>
<evidence type="ECO:0000313" key="1">
    <source>
        <dbReference type="EMBL" id="MEL0538119.1"/>
    </source>
</evidence>
<dbReference type="Proteomes" id="UP001380601">
    <property type="component" value="Unassembled WGS sequence"/>
</dbReference>
<name>A0ABU9EXA0_9STAP</name>
<organism evidence="1 2">
    <name type="scientific">Staphylococcus debuckii</name>
    <dbReference type="NCBI Taxonomy" id="2044912"/>
    <lineage>
        <taxon>Bacteria</taxon>
        <taxon>Bacillati</taxon>
        <taxon>Bacillota</taxon>
        <taxon>Bacilli</taxon>
        <taxon>Bacillales</taxon>
        <taxon>Staphylococcaceae</taxon>
        <taxon>Staphylococcus</taxon>
    </lineage>
</organism>
<comment type="caution">
    <text evidence="1">The sequence shown here is derived from an EMBL/GenBank/DDBJ whole genome shotgun (WGS) entry which is preliminary data.</text>
</comment>
<evidence type="ECO:0008006" key="3">
    <source>
        <dbReference type="Google" id="ProtNLM"/>
    </source>
</evidence>
<reference evidence="1 2" key="1">
    <citation type="submission" date="2024-04" db="EMBL/GenBank/DDBJ databases">
        <title>Staphylococcus debuckii a clinical isolate.</title>
        <authorList>
            <person name="Magnan C."/>
            <person name="Plumet L."/>
            <person name="Morsli M."/>
            <person name="Molle V."/>
            <person name="Lavigne J.-P."/>
        </authorList>
    </citation>
    <scope>NUCLEOTIDE SEQUENCE [LARGE SCALE GENOMIC DNA]</scope>
    <source>
        <strain evidence="1 2">NSD001</strain>
    </source>
</reference>
<dbReference type="RefSeq" id="WP_123145547.1">
    <property type="nucleotide sequence ID" value="NZ_CP033460.1"/>
</dbReference>